<dbReference type="CDD" id="cd15505">
    <property type="entry name" value="PHD_ING"/>
    <property type="match status" value="1"/>
</dbReference>
<comment type="subcellular location">
    <subcellularLocation>
        <location evidence="1 11">Nucleus</location>
    </subcellularLocation>
</comment>
<dbReference type="VEuPathDB" id="FungiDB:T551_02760"/>
<keyword evidence="7 11" id="KW-0539">Nucleus</keyword>
<protein>
    <recommendedName>
        <fullName evidence="11">Chromatin modification-related protein</fullName>
    </recommendedName>
</protein>
<dbReference type="PROSITE" id="PS01359">
    <property type="entry name" value="ZF_PHD_1"/>
    <property type="match status" value="1"/>
</dbReference>
<dbReference type="InterPro" id="IPR011011">
    <property type="entry name" value="Znf_FYVE_PHD"/>
</dbReference>
<gene>
    <name evidence="14" type="ORF">T551_02760</name>
</gene>
<dbReference type="Proteomes" id="UP000053447">
    <property type="component" value="Unassembled WGS sequence"/>
</dbReference>
<comment type="function">
    <text evidence="11">Component of an histone acetyltransferase complex.</text>
</comment>
<dbReference type="RefSeq" id="XP_018228903.1">
    <property type="nucleotide sequence ID" value="XM_018375023.1"/>
</dbReference>
<organism evidence="14 15">
    <name type="scientific">Pneumocystis jirovecii (strain RU7)</name>
    <name type="common">Human pneumocystis pneumonia agent</name>
    <dbReference type="NCBI Taxonomy" id="1408657"/>
    <lineage>
        <taxon>Eukaryota</taxon>
        <taxon>Fungi</taxon>
        <taxon>Dikarya</taxon>
        <taxon>Ascomycota</taxon>
        <taxon>Taphrinomycotina</taxon>
        <taxon>Pneumocystomycetes</taxon>
        <taxon>Pneumocystaceae</taxon>
        <taxon>Pneumocystis</taxon>
    </lineage>
</organism>
<dbReference type="GO" id="GO:0006355">
    <property type="term" value="P:regulation of DNA-templated transcription"/>
    <property type="evidence" value="ECO:0007669"/>
    <property type="project" value="TreeGrafter"/>
</dbReference>
<dbReference type="InterPro" id="IPR013083">
    <property type="entry name" value="Znf_RING/FYVE/PHD"/>
</dbReference>
<evidence type="ECO:0000256" key="1">
    <source>
        <dbReference type="ARBA" id="ARBA00004123"/>
    </source>
</evidence>
<evidence type="ECO:0000256" key="12">
    <source>
        <dbReference type="SAM" id="MobiDB-lite"/>
    </source>
</evidence>
<comment type="caution">
    <text evidence="14">The sequence shown here is derived from an EMBL/GenBank/DDBJ whole genome shotgun (WGS) entry which is preliminary data.</text>
</comment>
<keyword evidence="5 9" id="KW-0862">Zinc</keyword>
<evidence type="ECO:0000256" key="2">
    <source>
        <dbReference type="ARBA" id="ARBA00010210"/>
    </source>
</evidence>
<evidence type="ECO:0000256" key="11">
    <source>
        <dbReference type="RuleBase" id="RU361213"/>
    </source>
</evidence>
<comment type="domain">
    <text evidence="11">The PHD-type zinc finger mediates the binding to H3K4me3.</text>
</comment>
<sequence>MKAPNKFLHNNEETYASLNDFTDAIEALPMDLTRNFTLLREVDAKVSSLQHLISSSISNLLTNTNSFQETKSISSSKLQSLLIQIIPYADEKISLASSTRDAVKKHLKRLDLDFSLIENEIPAIIRLGSTSHPAFSSNSNISRSETRKETIATRRTTTEELNIPNNSRGNHRENSTPIRKKRISHINGGATSPRFDTPDKDKKKGGTYEKIKSRDQNQQSQFQLRREPIKKKFKSRFITFYYIMFKINILIYPNEPTYCYCDQVSYGEMVACDGKKCHREWFHLPCIGLPEPPQGEWYCDECALEKQSKGRRPRRKIG</sequence>
<dbReference type="GO" id="GO:0005634">
    <property type="term" value="C:nucleus"/>
    <property type="evidence" value="ECO:0007669"/>
    <property type="project" value="UniProtKB-SubCell"/>
</dbReference>
<evidence type="ECO:0000256" key="10">
    <source>
        <dbReference type="PROSITE-ProRule" id="PRU00146"/>
    </source>
</evidence>
<dbReference type="GO" id="GO:0032991">
    <property type="term" value="C:protein-containing complex"/>
    <property type="evidence" value="ECO:0007669"/>
    <property type="project" value="UniProtKB-ARBA"/>
</dbReference>
<dbReference type="GO" id="GO:0008270">
    <property type="term" value="F:zinc ion binding"/>
    <property type="evidence" value="ECO:0007669"/>
    <property type="project" value="UniProtKB-KW"/>
</dbReference>
<dbReference type="PANTHER" id="PTHR10333:SF42">
    <property type="entry name" value="INHIBITOR OF GROWTH PROTEIN 5"/>
    <property type="match status" value="1"/>
</dbReference>
<name>A0A0W4ZIZ6_PNEJ7</name>
<dbReference type="GeneID" id="28941278"/>
<evidence type="ECO:0000259" key="13">
    <source>
        <dbReference type="PROSITE" id="PS50016"/>
    </source>
</evidence>
<dbReference type="InterPro" id="IPR019787">
    <property type="entry name" value="Znf_PHD-finger"/>
</dbReference>
<evidence type="ECO:0000256" key="4">
    <source>
        <dbReference type="ARBA" id="ARBA00022771"/>
    </source>
</evidence>
<evidence type="ECO:0000256" key="8">
    <source>
        <dbReference type="PIRSR" id="PIRSR628651-50"/>
    </source>
</evidence>
<evidence type="ECO:0000256" key="3">
    <source>
        <dbReference type="ARBA" id="ARBA00022723"/>
    </source>
</evidence>
<dbReference type="PANTHER" id="PTHR10333">
    <property type="entry name" value="INHIBITOR OF GROWTH PROTEIN"/>
    <property type="match status" value="1"/>
</dbReference>
<dbReference type="Pfam" id="PF23011">
    <property type="entry name" value="PHD-1st_NSD"/>
    <property type="match status" value="1"/>
</dbReference>
<dbReference type="InterPro" id="IPR059153">
    <property type="entry name" value="NSD_PHD-1st"/>
</dbReference>
<dbReference type="GO" id="GO:0000785">
    <property type="term" value="C:chromatin"/>
    <property type="evidence" value="ECO:0007669"/>
    <property type="project" value="UniProtKB-ARBA"/>
</dbReference>
<dbReference type="STRING" id="1408657.A0A0W4ZIZ6"/>
<accession>A0A0W4ZIZ6</accession>
<dbReference type="Gene3D" id="6.10.140.1740">
    <property type="match status" value="1"/>
</dbReference>
<dbReference type="OrthoDB" id="5411773at2759"/>
<dbReference type="AlphaFoldDB" id="A0A0W4ZIZ6"/>
<dbReference type="SMART" id="SM00249">
    <property type="entry name" value="PHD"/>
    <property type="match status" value="1"/>
</dbReference>
<feature type="binding site" evidence="9">
    <location>
        <position position="283"/>
    </location>
    <ligand>
        <name>Zn(2+)</name>
        <dbReference type="ChEBI" id="CHEBI:29105"/>
        <label>1</label>
    </ligand>
</feature>
<feature type="site" description="Histone H3K4me3 binding" evidence="8">
    <location>
        <position position="269"/>
    </location>
</feature>
<feature type="site" description="Histone H3K4me3 binding" evidence="8">
    <location>
        <position position="273"/>
    </location>
</feature>
<dbReference type="SUPFAM" id="SSF57903">
    <property type="entry name" value="FYVE/PHD zinc finger"/>
    <property type="match status" value="1"/>
</dbReference>
<dbReference type="GO" id="GO:0006325">
    <property type="term" value="P:chromatin organization"/>
    <property type="evidence" value="ECO:0007669"/>
    <property type="project" value="UniProtKB-KW"/>
</dbReference>
<keyword evidence="15" id="KW-1185">Reference proteome</keyword>
<dbReference type="Gene3D" id="3.30.40.10">
    <property type="entry name" value="Zinc/RING finger domain, C3HC4 (zinc finger)"/>
    <property type="match status" value="1"/>
</dbReference>
<dbReference type="InterPro" id="IPR024610">
    <property type="entry name" value="ING_N_histone-binding"/>
</dbReference>
<evidence type="ECO:0000256" key="5">
    <source>
        <dbReference type="ARBA" id="ARBA00022833"/>
    </source>
</evidence>
<dbReference type="InterPro" id="IPR019786">
    <property type="entry name" value="Zinc_finger_PHD-type_CS"/>
</dbReference>
<dbReference type="Pfam" id="PF12998">
    <property type="entry name" value="ING"/>
    <property type="match status" value="1"/>
</dbReference>
<dbReference type="PROSITE" id="PS50016">
    <property type="entry name" value="ZF_PHD_2"/>
    <property type="match status" value="1"/>
</dbReference>
<feature type="binding site" evidence="9">
    <location>
        <position position="261"/>
    </location>
    <ligand>
        <name>Zn(2+)</name>
        <dbReference type="ChEBI" id="CHEBI:29105"/>
        <label>1</label>
    </ligand>
</feature>
<feature type="binding site" evidence="9">
    <location>
        <position position="277"/>
    </location>
    <ligand>
        <name>Zn(2+)</name>
        <dbReference type="ChEBI" id="CHEBI:29105"/>
        <label>2</label>
    </ligand>
</feature>
<dbReference type="eggNOG" id="KOG1973">
    <property type="taxonomic scope" value="Eukaryota"/>
</dbReference>
<evidence type="ECO:0000313" key="15">
    <source>
        <dbReference type="Proteomes" id="UP000053447"/>
    </source>
</evidence>
<dbReference type="SMART" id="SM01408">
    <property type="entry name" value="ING"/>
    <property type="match status" value="1"/>
</dbReference>
<dbReference type="InterPro" id="IPR028651">
    <property type="entry name" value="ING_fam"/>
</dbReference>
<dbReference type="eggNOG" id="KOG2074">
    <property type="taxonomic scope" value="Eukaryota"/>
</dbReference>
<feature type="region of interest" description="Disordered" evidence="12">
    <location>
        <begin position="134"/>
        <end position="223"/>
    </location>
</feature>
<comment type="subunit">
    <text evidence="11">Component of an histone acetyltransferase complex. Interacts with H3K4me3 and to a lesser extent with H3K4me2.</text>
</comment>
<keyword evidence="4 10" id="KW-0863">Zinc-finger</keyword>
<feature type="binding site" evidence="9">
    <location>
        <position position="259"/>
    </location>
    <ligand>
        <name>Zn(2+)</name>
        <dbReference type="ChEBI" id="CHEBI:29105"/>
        <label>1</label>
    </ligand>
</feature>
<feature type="domain" description="PHD-type" evidence="13">
    <location>
        <begin position="256"/>
        <end position="305"/>
    </location>
</feature>
<feature type="compositionally biased region" description="Polar residues" evidence="12">
    <location>
        <begin position="134"/>
        <end position="143"/>
    </location>
</feature>
<dbReference type="EMBL" id="LFWA01000012">
    <property type="protein sequence ID" value="KTW28341.1"/>
    <property type="molecule type" value="Genomic_DNA"/>
</dbReference>
<feature type="compositionally biased region" description="Basic and acidic residues" evidence="12">
    <location>
        <begin position="196"/>
        <end position="215"/>
    </location>
</feature>
<keyword evidence="6 11" id="KW-0156">Chromatin regulator</keyword>
<feature type="site" description="Histone H3K4me3 binding" evidence="8">
    <location>
        <position position="281"/>
    </location>
</feature>
<evidence type="ECO:0000313" key="14">
    <source>
        <dbReference type="EMBL" id="KTW28341.1"/>
    </source>
</evidence>
<reference evidence="15" key="1">
    <citation type="journal article" date="2016" name="Nat. Commun.">
        <title>Genome analysis of three Pneumocystis species reveals adaptation mechanisms to life exclusively in mammalian hosts.</title>
        <authorList>
            <person name="Ma L."/>
            <person name="Chen Z."/>
            <person name="Huang D.W."/>
            <person name="Kutty G."/>
            <person name="Ishihara M."/>
            <person name="Wang H."/>
            <person name="Abouelleil A."/>
            <person name="Bishop L."/>
            <person name="Davey E."/>
            <person name="Deng R."/>
            <person name="Deng X."/>
            <person name="Fan L."/>
            <person name="Fantoni G."/>
            <person name="Fitzgerald M."/>
            <person name="Gogineni E."/>
            <person name="Goldberg J.M."/>
            <person name="Handley G."/>
            <person name="Hu X."/>
            <person name="Huber C."/>
            <person name="Jiao X."/>
            <person name="Jones K."/>
            <person name="Levin J.Z."/>
            <person name="Liu Y."/>
            <person name="Macdonald P."/>
            <person name="Melnikov A."/>
            <person name="Raley C."/>
            <person name="Sassi M."/>
            <person name="Sherman B.T."/>
            <person name="Song X."/>
            <person name="Sykes S."/>
            <person name="Tran B."/>
            <person name="Walsh L."/>
            <person name="Xia Y."/>
            <person name="Yang J."/>
            <person name="Young S."/>
            <person name="Zeng Q."/>
            <person name="Zheng X."/>
            <person name="Stephens R."/>
            <person name="Nusbaum C."/>
            <person name="Birren B.W."/>
            <person name="Azadi P."/>
            <person name="Lempicki R.A."/>
            <person name="Cuomo C.A."/>
            <person name="Kovacs J.A."/>
        </authorList>
    </citation>
    <scope>NUCLEOTIDE SEQUENCE [LARGE SCALE GENOMIC DNA]</scope>
    <source>
        <strain evidence="15">RU7</strain>
    </source>
</reference>
<feature type="binding site" evidence="9">
    <location>
        <position position="302"/>
    </location>
    <ligand>
        <name>Zn(2+)</name>
        <dbReference type="ChEBI" id="CHEBI:29105"/>
        <label>2</label>
    </ligand>
</feature>
<evidence type="ECO:0000256" key="6">
    <source>
        <dbReference type="ARBA" id="ARBA00022853"/>
    </source>
</evidence>
<feature type="binding site" evidence="9">
    <location>
        <position position="286"/>
    </location>
    <ligand>
        <name>Zn(2+)</name>
        <dbReference type="ChEBI" id="CHEBI:29105"/>
        <label>1</label>
    </ligand>
</feature>
<comment type="similarity">
    <text evidence="2 11">Belongs to the ING family.</text>
</comment>
<feature type="compositionally biased region" description="Basic and acidic residues" evidence="12">
    <location>
        <begin position="144"/>
        <end position="158"/>
    </location>
</feature>
<proteinExistence type="inferred from homology"/>
<evidence type="ECO:0000256" key="7">
    <source>
        <dbReference type="ARBA" id="ARBA00023242"/>
    </source>
</evidence>
<dbReference type="InterPro" id="IPR001965">
    <property type="entry name" value="Znf_PHD"/>
</dbReference>
<feature type="binding site" evidence="9">
    <location>
        <position position="272"/>
    </location>
    <ligand>
        <name>Zn(2+)</name>
        <dbReference type="ChEBI" id="CHEBI:29105"/>
        <label>2</label>
    </ligand>
</feature>
<feature type="site" description="Histone H3K4me3 binding" evidence="8">
    <location>
        <position position="258"/>
    </location>
</feature>
<keyword evidence="3 9" id="KW-0479">Metal-binding</keyword>
<evidence type="ECO:0000256" key="9">
    <source>
        <dbReference type="PIRSR" id="PIRSR628651-51"/>
    </source>
</evidence>
<feature type="binding site" evidence="9">
    <location>
        <position position="299"/>
    </location>
    <ligand>
        <name>Zn(2+)</name>
        <dbReference type="ChEBI" id="CHEBI:29105"/>
        <label>2</label>
    </ligand>
</feature>